<protein>
    <submittedName>
        <fullName evidence="6">Radical SAM protein</fullName>
    </submittedName>
</protein>
<dbReference type="OMA" id="WNSNMYL"/>
<dbReference type="SFLD" id="SFLDG01099">
    <property type="entry name" value="Uncharacterised_Radical_SAM_Su"/>
    <property type="match status" value="1"/>
</dbReference>
<evidence type="ECO:0000256" key="3">
    <source>
        <dbReference type="ARBA" id="ARBA00023004"/>
    </source>
</evidence>
<dbReference type="InterPro" id="IPR058240">
    <property type="entry name" value="rSAM_sf"/>
</dbReference>
<dbReference type="EMBL" id="JAAVJF010000006">
    <property type="protein sequence ID" value="NYR16537.1"/>
    <property type="molecule type" value="Genomic_DNA"/>
</dbReference>
<accession>A0A7L4PE55</accession>
<keyword evidence="3" id="KW-0408">Iron</keyword>
<dbReference type="InterPro" id="IPR040085">
    <property type="entry name" value="MJ0674-like"/>
</dbReference>
<evidence type="ECO:0000256" key="1">
    <source>
        <dbReference type="ARBA" id="ARBA00022691"/>
    </source>
</evidence>
<dbReference type="SFLD" id="SFLDS00029">
    <property type="entry name" value="Radical_SAM"/>
    <property type="match status" value="1"/>
</dbReference>
<dbReference type="GO" id="GO:0051536">
    <property type="term" value="F:iron-sulfur cluster binding"/>
    <property type="evidence" value="ECO:0007669"/>
    <property type="project" value="UniProtKB-KW"/>
</dbReference>
<dbReference type="GO" id="GO:0046872">
    <property type="term" value="F:metal ion binding"/>
    <property type="evidence" value="ECO:0007669"/>
    <property type="project" value="UniProtKB-KW"/>
</dbReference>
<evidence type="ECO:0000256" key="2">
    <source>
        <dbReference type="ARBA" id="ARBA00022723"/>
    </source>
</evidence>
<dbReference type="AlphaFoldDB" id="A0A7L4PE55"/>
<feature type="domain" description="Radical SAM core" evidence="5">
    <location>
        <begin position="153"/>
        <end position="314"/>
    </location>
</feature>
<evidence type="ECO:0000313" key="6">
    <source>
        <dbReference type="EMBL" id="NYR16537.1"/>
    </source>
</evidence>
<dbReference type="CDD" id="cd01335">
    <property type="entry name" value="Radical_SAM"/>
    <property type="match status" value="1"/>
</dbReference>
<dbReference type="PANTHER" id="PTHR43075">
    <property type="entry name" value="FORMATE LYASE ACTIVATING ENZYME, PUTATIVE (AFU_ORTHOLOGUE AFUA_2G15630)-RELATED"/>
    <property type="match status" value="1"/>
</dbReference>
<keyword evidence="7" id="KW-1185">Reference proteome</keyword>
<proteinExistence type="predicted"/>
<sequence length="372" mass="43079">MWALYRPDALAVWQNPVVRERLKWYYLVMRDEAPAKYHIAARIEAPADYRLLGDSELWKLHDKLGKAFDDEWSRQKERPDPSLAKKELPQASFLDVKTELARRQLKRCILCERRCGVDRTSRRGACLLDAKPRVASFFHHLGEEAPLVPSGTIFFAGCNFRCVYCQNWDISQDPEAGAEASPEALAAIQVRLREEGARNINWVGGEPTPNIPFILESLRILARRGVNVPQLWNSNMYLTPEGLALILHVMDIWLPDFKYGNDACALRYSVAPRYWEVTTRNFSVICSRGEDIIVRHLVLPGHVDCCTKPVLRWLAENCKHALVNIMDQYRPEHLVVKLDRYREIRRRVSQKEMDEAYMYADSLGLAWREVSR</sequence>
<dbReference type="PANTHER" id="PTHR43075:SF1">
    <property type="entry name" value="FORMATE LYASE ACTIVATING ENZYME, PUTATIVE (AFU_ORTHOLOGUE AFUA_2G15630)-RELATED"/>
    <property type="match status" value="1"/>
</dbReference>
<name>A0A7L4PE55_9CREN</name>
<evidence type="ECO:0000313" key="7">
    <source>
        <dbReference type="Proteomes" id="UP000554766"/>
    </source>
</evidence>
<organism evidence="6 7">
    <name type="scientific">Pyrobaculum arsenaticum</name>
    <dbReference type="NCBI Taxonomy" id="121277"/>
    <lineage>
        <taxon>Archaea</taxon>
        <taxon>Thermoproteota</taxon>
        <taxon>Thermoprotei</taxon>
        <taxon>Thermoproteales</taxon>
        <taxon>Thermoproteaceae</taxon>
        <taxon>Pyrobaculum</taxon>
    </lineage>
</organism>
<dbReference type="Pfam" id="PF04055">
    <property type="entry name" value="Radical_SAM"/>
    <property type="match status" value="1"/>
</dbReference>
<comment type="caution">
    <text evidence="6">The sequence shown here is derived from an EMBL/GenBank/DDBJ whole genome shotgun (WGS) entry which is preliminary data.</text>
</comment>
<keyword evidence="4" id="KW-0411">Iron-sulfur</keyword>
<dbReference type="InterPro" id="IPR013785">
    <property type="entry name" value="Aldolase_TIM"/>
</dbReference>
<dbReference type="GeneID" id="5054777"/>
<dbReference type="Gene3D" id="3.20.20.70">
    <property type="entry name" value="Aldolase class I"/>
    <property type="match status" value="1"/>
</dbReference>
<dbReference type="SUPFAM" id="SSF102114">
    <property type="entry name" value="Radical SAM enzymes"/>
    <property type="match status" value="1"/>
</dbReference>
<reference evidence="6 7" key="1">
    <citation type="journal article" date="2020" name="Nat. Commun.">
        <title>The structures of two archaeal type IV pili illuminate evolutionary relationships.</title>
        <authorList>
            <person name="Wang F."/>
            <person name="Baquero D.P."/>
            <person name="Su Z."/>
            <person name="Beltran L.C."/>
            <person name="Prangishvili D."/>
            <person name="Krupovic M."/>
            <person name="Egelman E.H."/>
        </authorList>
    </citation>
    <scope>NUCLEOTIDE SEQUENCE [LARGE SCALE GENOMIC DNA]</scope>
    <source>
        <strain evidence="6 7">2GA</strain>
    </source>
</reference>
<dbReference type="GO" id="GO:0003824">
    <property type="term" value="F:catalytic activity"/>
    <property type="evidence" value="ECO:0007669"/>
    <property type="project" value="InterPro"/>
</dbReference>
<dbReference type="RefSeq" id="WP_011901399.1">
    <property type="nucleotide sequence ID" value="NZ_JAAVJF010000006.1"/>
</dbReference>
<evidence type="ECO:0000259" key="5">
    <source>
        <dbReference type="Pfam" id="PF04055"/>
    </source>
</evidence>
<keyword evidence="1" id="KW-0949">S-adenosyl-L-methionine</keyword>
<keyword evidence="2" id="KW-0479">Metal-binding</keyword>
<evidence type="ECO:0000256" key="4">
    <source>
        <dbReference type="ARBA" id="ARBA00023014"/>
    </source>
</evidence>
<dbReference type="InterPro" id="IPR007197">
    <property type="entry name" value="rSAM"/>
</dbReference>
<dbReference type="Proteomes" id="UP000554766">
    <property type="component" value="Unassembled WGS sequence"/>
</dbReference>
<gene>
    <name evidence="6" type="ORF">HC235_11485</name>
</gene>